<dbReference type="OrthoDB" id="3542505at2"/>
<evidence type="ECO:0000313" key="4">
    <source>
        <dbReference type="EMBL" id="GEB47498.1"/>
    </source>
</evidence>
<dbReference type="CDD" id="cd00198">
    <property type="entry name" value="vWFA"/>
    <property type="match status" value="1"/>
</dbReference>
<dbReference type="InterPro" id="IPR002035">
    <property type="entry name" value="VWF_A"/>
</dbReference>
<organism evidence="4 5">
    <name type="scientific">Streptomyces cacaoi</name>
    <dbReference type="NCBI Taxonomy" id="1898"/>
    <lineage>
        <taxon>Bacteria</taxon>
        <taxon>Bacillati</taxon>
        <taxon>Actinomycetota</taxon>
        <taxon>Actinomycetes</taxon>
        <taxon>Kitasatosporales</taxon>
        <taxon>Streptomycetaceae</taxon>
        <taxon>Streptomyces</taxon>
    </lineage>
</organism>
<dbReference type="Proteomes" id="UP000319210">
    <property type="component" value="Unassembled WGS sequence"/>
</dbReference>
<keyword evidence="5" id="KW-1185">Reference proteome</keyword>
<dbReference type="Pfam" id="PF13531">
    <property type="entry name" value="SBP_bac_11"/>
    <property type="match status" value="1"/>
</dbReference>
<keyword evidence="2" id="KW-0472">Membrane</keyword>
<protein>
    <recommendedName>
        <fullName evidence="3">VWFA domain-containing protein</fullName>
    </recommendedName>
</protein>
<dbReference type="AlphaFoldDB" id="A0A4Y3QSX0"/>
<keyword evidence="2" id="KW-0812">Transmembrane</keyword>
<dbReference type="PROSITE" id="PS50234">
    <property type="entry name" value="VWFA"/>
    <property type="match status" value="1"/>
</dbReference>
<evidence type="ECO:0000256" key="1">
    <source>
        <dbReference type="SAM" id="MobiDB-lite"/>
    </source>
</evidence>
<comment type="caution">
    <text evidence="4">The sequence shown here is derived from an EMBL/GenBank/DDBJ whole genome shotgun (WGS) entry which is preliminary data.</text>
</comment>
<feature type="region of interest" description="Disordered" evidence="1">
    <location>
        <begin position="519"/>
        <end position="546"/>
    </location>
</feature>
<sequence length="882" mass="93170">MAPYDPRGRRNRALLVGVPRYDNHAGDVEGGVPGNLLAVRHNLAQLRQALAGGNVFTAAQICDFRPHGVDDLGEQLDDAARSAEGLLLFYFAGHGAVPNSGDELWLQTPPARTIPGAGSVFPGALSFSHVLGVLSTSRAEHIVIVLDCCFAGNAALVLEAHERNQRFSLLAGVQANHRVDAGGPDSPTPFTRELVDVLTHGVRDAHGPSPGAEVSFRTLAAELSQRMPRRHTTLRKAPWEPRTWLGTPDRDVLLATDRPLPPAAGRAPADARPGRRFRGAVAVWPGRLWRRARGLPRGLAARAGRRTPRYTAVLLTGAAVVAALAVGAGLLLARTGEAGACSPPLELRVLTDPDLEPTVRRAADAFLTSDGNLTDAGCRRSGISVHAAKASDTVRAFGEMSRAWQEPSGRDDFDPQRDVGPQPDVWIPGSAADVDRARRGTAPQAASFGRVSEPLARSPVVLAFPEDRAPAPERRTGPLAQLLEAPPADGGTSERTEVRRPDPEFTDAALLATVALYGGGADGGSGEPPARAERRIAQPGPPSRTGRALMCALPQDGGADARTAVLVPEHLLRTATDCSATTRERRVAAYPDDVPALAPVLVPVHWDHADRDRAERDAAIRRFEDWFTGRGGARVLRQDGFRPPPGGDRDGGRAPAPGTLRRPVPPSASPDAAALDTALRGYRSANGPGRVLYLLDSSGSMGDLWEGPGGAPGILKQSLSALGTKDRFGVWAVSTAPGGDRPYRELLSFGSHTRAEGAEALDRARVTDHEAEPDRALEAAVRELADRGRDDDHPQAVVYLTDGEDNGRLTDDARLRGLEQAVEDEGVPLVVATLDQTGCAPGEPDARLAAAGGGRCLDPGGSTDLAARLRDEVARTGSGETG</sequence>
<dbReference type="EMBL" id="BJMM01000001">
    <property type="protein sequence ID" value="GEB47498.1"/>
    <property type="molecule type" value="Genomic_DNA"/>
</dbReference>
<feature type="transmembrane region" description="Helical" evidence="2">
    <location>
        <begin position="312"/>
        <end position="333"/>
    </location>
</feature>
<evidence type="ECO:0000259" key="3">
    <source>
        <dbReference type="PROSITE" id="PS50234"/>
    </source>
</evidence>
<evidence type="ECO:0000313" key="5">
    <source>
        <dbReference type="Proteomes" id="UP000319210"/>
    </source>
</evidence>
<feature type="region of interest" description="Disordered" evidence="1">
    <location>
        <begin position="635"/>
        <end position="671"/>
    </location>
</feature>
<feature type="domain" description="VWFA" evidence="3">
    <location>
        <begin position="690"/>
        <end position="831"/>
    </location>
</feature>
<reference evidence="4 5" key="1">
    <citation type="submission" date="2019-06" db="EMBL/GenBank/DDBJ databases">
        <title>Whole genome shotgun sequence of Streptomyces cacaoi subsp. cacaoi NBRC 12748.</title>
        <authorList>
            <person name="Hosoyama A."/>
            <person name="Uohara A."/>
            <person name="Ohji S."/>
            <person name="Ichikawa N."/>
        </authorList>
    </citation>
    <scope>NUCLEOTIDE SEQUENCE [LARGE SCALE GENOMIC DNA]</scope>
    <source>
        <strain evidence="4 5">NBRC 12748</strain>
    </source>
</reference>
<dbReference type="Gene3D" id="3.40.50.410">
    <property type="entry name" value="von Willebrand factor, type A domain"/>
    <property type="match status" value="1"/>
</dbReference>
<name>A0A4Y3QSX0_STRCI</name>
<dbReference type="Gene3D" id="3.40.50.1460">
    <property type="match status" value="1"/>
</dbReference>
<gene>
    <name evidence="4" type="ORF">SCA03_00490</name>
</gene>
<dbReference type="InterPro" id="IPR036465">
    <property type="entry name" value="vWFA_dom_sf"/>
</dbReference>
<keyword evidence="2" id="KW-1133">Transmembrane helix</keyword>
<dbReference type="RefSeq" id="WP_141275146.1">
    <property type="nucleotide sequence ID" value="NZ_BJMM01000001.1"/>
</dbReference>
<dbReference type="SUPFAM" id="SSF53300">
    <property type="entry name" value="vWA-like"/>
    <property type="match status" value="1"/>
</dbReference>
<evidence type="ECO:0000256" key="2">
    <source>
        <dbReference type="SAM" id="Phobius"/>
    </source>
</evidence>
<proteinExistence type="predicted"/>
<feature type="compositionally biased region" description="Basic and acidic residues" evidence="1">
    <location>
        <begin position="492"/>
        <end position="503"/>
    </location>
</feature>
<feature type="region of interest" description="Disordered" evidence="1">
    <location>
        <begin position="483"/>
        <end position="503"/>
    </location>
</feature>
<accession>A0A4Y3QSX0</accession>